<dbReference type="OrthoDB" id="2562743at2759"/>
<dbReference type="KEGG" id="scm:SCHCO_02714025"/>
<dbReference type="AlphaFoldDB" id="D8QG43"/>
<dbReference type="OMA" id="ARERKHY"/>
<evidence type="ECO:0000256" key="1">
    <source>
        <dbReference type="SAM" id="MobiDB-lite"/>
    </source>
</evidence>
<dbReference type="InParanoid" id="D8QG43"/>
<dbReference type="VEuPathDB" id="FungiDB:SCHCODRAFT_02714025"/>
<dbReference type="STRING" id="578458.D8QG43"/>
<keyword evidence="3" id="KW-1185">Reference proteome</keyword>
<dbReference type="PANTHER" id="PTHR21974">
    <property type="entry name" value="RE15880P"/>
    <property type="match status" value="1"/>
</dbReference>
<dbReference type="RefSeq" id="XP_003028437.1">
    <property type="nucleotide sequence ID" value="XM_003028391.1"/>
</dbReference>
<name>D8QG43_SCHCM</name>
<gene>
    <name evidence="2" type="ORF">SCHCODRAFT_60519</name>
</gene>
<feature type="region of interest" description="Disordered" evidence="1">
    <location>
        <begin position="57"/>
        <end position="90"/>
    </location>
</feature>
<dbReference type="PANTHER" id="PTHR21974:SF2">
    <property type="entry name" value="RE15880P"/>
    <property type="match status" value="1"/>
</dbReference>
<protein>
    <submittedName>
        <fullName evidence="2">Uncharacterized protein</fullName>
    </submittedName>
</protein>
<feature type="compositionally biased region" description="Basic and acidic residues" evidence="1">
    <location>
        <begin position="62"/>
        <end position="74"/>
    </location>
</feature>
<evidence type="ECO:0000313" key="3">
    <source>
        <dbReference type="Proteomes" id="UP000007431"/>
    </source>
</evidence>
<dbReference type="HOGENOM" id="CLU_044873_1_0_1"/>
<proteinExistence type="predicted"/>
<reference evidence="2 3" key="1">
    <citation type="journal article" date="2010" name="Nat. Biotechnol.">
        <title>Genome sequence of the model mushroom Schizophyllum commune.</title>
        <authorList>
            <person name="Ohm R.A."/>
            <person name="de Jong J.F."/>
            <person name="Lugones L.G."/>
            <person name="Aerts A."/>
            <person name="Kothe E."/>
            <person name="Stajich J.E."/>
            <person name="de Vries R.P."/>
            <person name="Record E."/>
            <person name="Levasseur A."/>
            <person name="Baker S.E."/>
            <person name="Bartholomew K.A."/>
            <person name="Coutinho P.M."/>
            <person name="Erdmann S."/>
            <person name="Fowler T.J."/>
            <person name="Gathman A.C."/>
            <person name="Lombard V."/>
            <person name="Henrissat B."/>
            <person name="Knabe N."/>
            <person name="Kuees U."/>
            <person name="Lilly W.W."/>
            <person name="Lindquist E."/>
            <person name="Lucas S."/>
            <person name="Magnuson J.K."/>
            <person name="Piumi F."/>
            <person name="Raudaskoski M."/>
            <person name="Salamov A."/>
            <person name="Schmutz J."/>
            <person name="Schwarze F.W.M.R."/>
            <person name="vanKuyk P.A."/>
            <person name="Horton J.S."/>
            <person name="Grigoriev I.V."/>
            <person name="Woesten H.A.B."/>
        </authorList>
    </citation>
    <scope>NUCLEOTIDE SEQUENCE [LARGE SCALE GENOMIC DNA]</scope>
    <source>
        <strain evidence="3">H4-8 / FGSC 9210</strain>
    </source>
</reference>
<dbReference type="eggNOG" id="ENOG502RXPA">
    <property type="taxonomic scope" value="Eukaryota"/>
</dbReference>
<accession>D8QG43</accession>
<dbReference type="Proteomes" id="UP000007431">
    <property type="component" value="Unassembled WGS sequence"/>
</dbReference>
<evidence type="ECO:0000313" key="2">
    <source>
        <dbReference type="EMBL" id="EFI93534.1"/>
    </source>
</evidence>
<organism evidence="3">
    <name type="scientific">Schizophyllum commune (strain H4-8 / FGSC 9210)</name>
    <name type="common">Split gill fungus</name>
    <dbReference type="NCBI Taxonomy" id="578458"/>
    <lineage>
        <taxon>Eukaryota</taxon>
        <taxon>Fungi</taxon>
        <taxon>Dikarya</taxon>
        <taxon>Basidiomycota</taxon>
        <taxon>Agaricomycotina</taxon>
        <taxon>Agaricomycetes</taxon>
        <taxon>Agaricomycetidae</taxon>
        <taxon>Agaricales</taxon>
        <taxon>Schizophyllaceae</taxon>
        <taxon>Schizophyllum</taxon>
    </lineage>
</organism>
<dbReference type="EMBL" id="GL377311">
    <property type="protein sequence ID" value="EFI93534.1"/>
    <property type="molecule type" value="Genomic_DNA"/>
</dbReference>
<sequence length="277" mass="31946">MSIANTVRANAQYHSHLLSQIGELDYVPSALENQRPYIQELEQQKKTLKTKLDKCVQKTKKERKEHESIRDSTTRRLAHKLTGKKEKFEQKASKEEKEYIEALEEEMKVRNSLETNEQMIVEAKATLADLEEKLQRYQRLKGDLVALYNSIFEGPTQEFPHDDEIEQQVRYVEEIYNDVQKRLNSESRVADILAHAEGELRMSDRFIREALTHSTFDMMGGGAMTDMMERNALMNAQNKASTAQMLIQQARQLSPKVKAIGAINIAQGSVNLDRKYL</sequence>
<dbReference type="GeneID" id="9596849"/>